<sequence>MPLDKDFDLFDEIENEEVPGLDTELTDTYKKDLITDEDTVTVKEEVTEEINEETVKEDEVVEDNEDKEEPVVEPIKKIKTTGETFNRISDFIVNPVADDEWERFKNDTLIKMSGIQIKENIPPNVILHVAADLDSMYSSIYDKYMETKTGLENLTNKEDGILAVIKATNAKGSNETERKANGVAAAEKYKIDKTTVNLFHLIAETRSRLNFLQGIIDQVRFKKDLLVTASAAIKVLNK</sequence>
<evidence type="ECO:0000313" key="2">
    <source>
        <dbReference type="EMBL" id="DAG00588.1"/>
    </source>
</evidence>
<feature type="compositionally biased region" description="Acidic residues" evidence="1">
    <location>
        <begin position="59"/>
        <end position="68"/>
    </location>
</feature>
<feature type="region of interest" description="Disordered" evidence="1">
    <location>
        <begin position="45"/>
        <end position="68"/>
    </location>
</feature>
<accession>A0A8S5V1M3</accession>
<dbReference type="EMBL" id="BK016182">
    <property type="protein sequence ID" value="DAG00588.1"/>
    <property type="molecule type" value="Genomic_DNA"/>
</dbReference>
<protein>
    <submittedName>
        <fullName evidence="2">Uncharacterized protein</fullName>
    </submittedName>
</protein>
<evidence type="ECO:0000256" key="1">
    <source>
        <dbReference type="SAM" id="MobiDB-lite"/>
    </source>
</evidence>
<organism evidence="2">
    <name type="scientific">Myoviridae sp. ctJ2i1</name>
    <dbReference type="NCBI Taxonomy" id="2825079"/>
    <lineage>
        <taxon>Viruses</taxon>
        <taxon>Duplodnaviria</taxon>
        <taxon>Heunggongvirae</taxon>
        <taxon>Uroviricota</taxon>
        <taxon>Caudoviricetes</taxon>
    </lineage>
</organism>
<name>A0A8S5V1M3_9CAUD</name>
<reference evidence="2" key="1">
    <citation type="journal article" date="2021" name="Proc. Natl. Acad. Sci. U.S.A.">
        <title>A Catalog of Tens of Thousands of Viruses from Human Metagenomes Reveals Hidden Associations with Chronic Diseases.</title>
        <authorList>
            <person name="Tisza M.J."/>
            <person name="Buck C.B."/>
        </authorList>
    </citation>
    <scope>NUCLEOTIDE SEQUENCE</scope>
    <source>
        <strain evidence="2">CtJ2i1</strain>
    </source>
</reference>
<proteinExistence type="predicted"/>